<keyword evidence="2" id="KW-1185">Reference proteome</keyword>
<dbReference type="EMBL" id="AEQO01000115">
    <property type="protein sequence ID" value="EFV04624.1"/>
    <property type="molecule type" value="Genomic_DNA"/>
</dbReference>
<gene>
    <name evidence="1" type="ORF">HMPREF9420_1255</name>
</gene>
<proteinExistence type="predicted"/>
<organism evidence="1 2">
    <name type="scientific">Segatella salivae DSM 15606</name>
    <dbReference type="NCBI Taxonomy" id="888832"/>
    <lineage>
        <taxon>Bacteria</taxon>
        <taxon>Pseudomonadati</taxon>
        <taxon>Bacteroidota</taxon>
        <taxon>Bacteroidia</taxon>
        <taxon>Bacteroidales</taxon>
        <taxon>Prevotellaceae</taxon>
        <taxon>Segatella</taxon>
    </lineage>
</organism>
<comment type="caution">
    <text evidence="1">The sequence shown here is derived from an EMBL/GenBank/DDBJ whole genome shotgun (WGS) entry which is preliminary data.</text>
</comment>
<accession>E6MP37</accession>
<dbReference type="Proteomes" id="UP000003874">
    <property type="component" value="Unassembled WGS sequence"/>
</dbReference>
<dbReference type="STRING" id="888832.HMPREF9420_1255"/>
<name>E6MP37_9BACT</name>
<dbReference type="AlphaFoldDB" id="E6MP37"/>
<dbReference type="HOGENOM" id="CLU_2992941_0_0_10"/>
<evidence type="ECO:0000313" key="2">
    <source>
        <dbReference type="Proteomes" id="UP000003874"/>
    </source>
</evidence>
<protein>
    <submittedName>
        <fullName evidence="1">Uncharacterized protein</fullName>
    </submittedName>
</protein>
<sequence>MMHINTLATTNVLNLIIKLYNFKSITNAIQKILQQELKIEKFQSFYKALNIKDLQYS</sequence>
<reference evidence="1 2" key="1">
    <citation type="submission" date="2010-12" db="EMBL/GenBank/DDBJ databases">
        <authorList>
            <person name="Muzny D."/>
            <person name="Qin X."/>
            <person name="Deng J."/>
            <person name="Jiang H."/>
            <person name="Liu Y."/>
            <person name="Qu J."/>
            <person name="Song X.-Z."/>
            <person name="Zhang L."/>
            <person name="Thornton R."/>
            <person name="Coyle M."/>
            <person name="Francisco L."/>
            <person name="Jackson L."/>
            <person name="Javaid M."/>
            <person name="Korchina V."/>
            <person name="Kovar C."/>
            <person name="Mata R."/>
            <person name="Mathew T."/>
            <person name="Ngo R."/>
            <person name="Nguyen L."/>
            <person name="Nguyen N."/>
            <person name="Okwuonu G."/>
            <person name="Ongeri F."/>
            <person name="Pham C."/>
            <person name="Simmons D."/>
            <person name="Wilczek-Boney K."/>
            <person name="Hale W."/>
            <person name="Jakkamsetti A."/>
            <person name="Pham P."/>
            <person name="Ruth R."/>
            <person name="San Lucas F."/>
            <person name="Warren J."/>
            <person name="Zhang J."/>
            <person name="Zhao Z."/>
            <person name="Zhou C."/>
            <person name="Zhu D."/>
            <person name="Lee S."/>
            <person name="Bess C."/>
            <person name="Blankenburg K."/>
            <person name="Forbes L."/>
            <person name="Fu Q."/>
            <person name="Gubbala S."/>
            <person name="Hirani K."/>
            <person name="Jayaseelan J.C."/>
            <person name="Lara F."/>
            <person name="Munidasa M."/>
            <person name="Palculict T."/>
            <person name="Patil S."/>
            <person name="Pu L.-L."/>
            <person name="Saada N."/>
            <person name="Tang L."/>
            <person name="Weissenberger G."/>
            <person name="Zhu Y."/>
            <person name="Hemphill L."/>
            <person name="Shang Y."/>
            <person name="Youmans B."/>
            <person name="Ayvaz T."/>
            <person name="Ross M."/>
            <person name="Santibanez J."/>
            <person name="Aqrawi P."/>
            <person name="Gross S."/>
            <person name="Joshi V."/>
            <person name="Fowler G."/>
            <person name="Nazareth L."/>
            <person name="Reid J."/>
            <person name="Worley K."/>
            <person name="Petrosino J."/>
            <person name="Highlander S."/>
            <person name="Gibbs R."/>
        </authorList>
    </citation>
    <scope>NUCLEOTIDE SEQUENCE [LARGE SCALE GENOMIC DNA]</scope>
    <source>
        <strain evidence="1 2">DSM 15606</strain>
    </source>
</reference>
<evidence type="ECO:0000313" key="1">
    <source>
        <dbReference type="EMBL" id="EFV04624.1"/>
    </source>
</evidence>